<feature type="domain" description="Protein kinase" evidence="3">
    <location>
        <begin position="18"/>
        <end position="321"/>
    </location>
</feature>
<feature type="region of interest" description="Disordered" evidence="2">
    <location>
        <begin position="803"/>
        <end position="835"/>
    </location>
</feature>
<proteinExistence type="predicted"/>
<name>A0A7S0ZAV4_9RHOD</name>
<dbReference type="InterPro" id="IPR011989">
    <property type="entry name" value="ARM-like"/>
</dbReference>
<evidence type="ECO:0000313" key="4">
    <source>
        <dbReference type="EMBL" id="CAD8816090.1"/>
    </source>
</evidence>
<dbReference type="AlphaFoldDB" id="A0A7S0ZAV4"/>
<gene>
    <name evidence="4" type="ORF">TOLI1172_LOCUS478</name>
</gene>
<dbReference type="InterPro" id="IPR011009">
    <property type="entry name" value="Kinase-like_dom_sf"/>
</dbReference>
<dbReference type="InterPro" id="IPR000719">
    <property type="entry name" value="Prot_kinase_dom"/>
</dbReference>
<dbReference type="PROSITE" id="PS50011">
    <property type="entry name" value="PROTEIN_KINASE_DOM"/>
    <property type="match status" value="1"/>
</dbReference>
<sequence length="835" mass="92607">MMNHIESSESNGRLKWDASSESILGAGNSSVVYSGTFDGEPVAIKQLRVAFGRQHQFTQELTIYPLLRNPNIVQCLALSSTNAHMAALTQVSEGTPLLILEKMNGGTLYDNLLPLKHAGRFVQCEHAFRIIVHIAKALLYIHNENIVHGDVRSSNVFLSEHIDSTTGALSRNSRAKLGDFGISKASSAGFQAAQQPPAPVHTGLRGGAGGCFYHLAPELFRGTGQQQQHNDVNAGQKCDIYAFGILIWELLSAEVNAFGNNSLVEVYRRVCEYGERPKWSARVLVESSCEHLKVLHDIAERCWLENVRLRPSSAEIVTELLRLVVNPSNLKCTQTREQRLTTQESVQPMIPNQQILNTATPFASHELSAPPLEEAEEDIQRMISNLRVSQQQQSAIVPFNHQHNQLQQANAMTPVEQVEEALLQGSWEQILILSGEYCDSIRVQNSVCISLALLSCGWKQQQDESERLKMIESFLNNCGIDAILRGLKLSMHVQENSSEQLQEHAFWTLQNLISSKVELTKAIILSSEIVPLTYSVLASSPHVAVLYRASEFLHAVASFDNTSMEATESIGALCQSIMVLSSQLEQYISTGKQESNMRAILSAIASVLETFYTAIEENQNSRTESVAYSMDVGMSDVLCKLLNALLIHSNNDGISVLTVSSIRGTFRVLSALALERIGCILLAEKQVIRCAMHCMERFGADPAICESICMFLYRCIICEDVNFLLLGINAESLIDQMKRLIELFESMEDAALTSSLASSVELELNKRLSQNNRHYIQSGSDLVGSSRMVRHENSPNIYQNGTQTIHRQQQQQPNPTSSSSATRQKVSTSSQRQMI</sequence>
<evidence type="ECO:0000259" key="3">
    <source>
        <dbReference type="PROSITE" id="PS50011"/>
    </source>
</evidence>
<dbReference type="Gene3D" id="1.25.10.10">
    <property type="entry name" value="Leucine-rich Repeat Variant"/>
    <property type="match status" value="1"/>
</dbReference>
<dbReference type="GO" id="GO:0004674">
    <property type="term" value="F:protein serine/threonine kinase activity"/>
    <property type="evidence" value="ECO:0007669"/>
    <property type="project" value="TreeGrafter"/>
</dbReference>
<evidence type="ECO:0000256" key="2">
    <source>
        <dbReference type="SAM" id="MobiDB-lite"/>
    </source>
</evidence>
<dbReference type="EMBL" id="HBFP01000645">
    <property type="protein sequence ID" value="CAD8816090.1"/>
    <property type="molecule type" value="Transcribed_RNA"/>
</dbReference>
<organism evidence="4">
    <name type="scientific">Timspurckia oligopyrenoides</name>
    <dbReference type="NCBI Taxonomy" id="708627"/>
    <lineage>
        <taxon>Eukaryota</taxon>
        <taxon>Rhodophyta</taxon>
        <taxon>Bangiophyceae</taxon>
        <taxon>Porphyridiales</taxon>
        <taxon>Porphyridiaceae</taxon>
        <taxon>Timspurckia</taxon>
    </lineage>
</organism>
<feature type="compositionally biased region" description="Polar residues" evidence="2">
    <location>
        <begin position="823"/>
        <end position="835"/>
    </location>
</feature>
<dbReference type="SUPFAM" id="SSF48371">
    <property type="entry name" value="ARM repeat"/>
    <property type="match status" value="1"/>
</dbReference>
<dbReference type="InterPro" id="IPR017441">
    <property type="entry name" value="Protein_kinase_ATP_BS"/>
</dbReference>
<dbReference type="SUPFAM" id="SSF56112">
    <property type="entry name" value="Protein kinase-like (PK-like)"/>
    <property type="match status" value="1"/>
</dbReference>
<dbReference type="PROSITE" id="PS00109">
    <property type="entry name" value="PROTEIN_KINASE_TYR"/>
    <property type="match status" value="1"/>
</dbReference>
<dbReference type="Gene3D" id="1.10.510.10">
    <property type="entry name" value="Transferase(Phosphotransferase) domain 1"/>
    <property type="match status" value="1"/>
</dbReference>
<keyword evidence="1" id="KW-0067">ATP-binding</keyword>
<keyword evidence="1" id="KW-0547">Nucleotide-binding</keyword>
<protein>
    <recommendedName>
        <fullName evidence="3">Protein kinase domain-containing protein</fullName>
    </recommendedName>
</protein>
<dbReference type="Pfam" id="PF00069">
    <property type="entry name" value="Pkinase"/>
    <property type="match status" value="1"/>
</dbReference>
<dbReference type="InterPro" id="IPR051681">
    <property type="entry name" value="Ser/Thr_Kinases-Pseudokinases"/>
</dbReference>
<dbReference type="PANTHER" id="PTHR44329">
    <property type="entry name" value="SERINE/THREONINE-PROTEIN KINASE TNNI3K-RELATED"/>
    <property type="match status" value="1"/>
</dbReference>
<feature type="binding site" evidence="1">
    <location>
        <position position="45"/>
    </location>
    <ligand>
        <name>ATP</name>
        <dbReference type="ChEBI" id="CHEBI:30616"/>
    </ligand>
</feature>
<feature type="compositionally biased region" description="Low complexity" evidence="2">
    <location>
        <begin position="803"/>
        <end position="822"/>
    </location>
</feature>
<evidence type="ECO:0000256" key="1">
    <source>
        <dbReference type="PROSITE-ProRule" id="PRU10141"/>
    </source>
</evidence>
<dbReference type="InterPro" id="IPR016024">
    <property type="entry name" value="ARM-type_fold"/>
</dbReference>
<dbReference type="GO" id="GO:0005524">
    <property type="term" value="F:ATP binding"/>
    <property type="evidence" value="ECO:0007669"/>
    <property type="project" value="UniProtKB-UniRule"/>
</dbReference>
<dbReference type="PANTHER" id="PTHR44329:SF289">
    <property type="entry name" value="SERINE_THREONINE-PROTEIN KINASE VIK"/>
    <property type="match status" value="1"/>
</dbReference>
<accession>A0A7S0ZAV4</accession>
<dbReference type="PROSITE" id="PS00107">
    <property type="entry name" value="PROTEIN_KINASE_ATP"/>
    <property type="match status" value="1"/>
</dbReference>
<dbReference type="InterPro" id="IPR008266">
    <property type="entry name" value="Tyr_kinase_AS"/>
</dbReference>
<reference evidence="4" key="1">
    <citation type="submission" date="2021-01" db="EMBL/GenBank/DDBJ databases">
        <authorList>
            <person name="Corre E."/>
            <person name="Pelletier E."/>
            <person name="Niang G."/>
            <person name="Scheremetjew M."/>
            <person name="Finn R."/>
            <person name="Kale V."/>
            <person name="Holt S."/>
            <person name="Cochrane G."/>
            <person name="Meng A."/>
            <person name="Brown T."/>
            <person name="Cohen L."/>
        </authorList>
    </citation>
    <scope>NUCLEOTIDE SEQUENCE</scope>
    <source>
        <strain evidence="4">CCMP3278</strain>
    </source>
</reference>